<dbReference type="Proteomes" id="UP001215598">
    <property type="component" value="Unassembled WGS sequence"/>
</dbReference>
<name>A0AAD7K4M5_9AGAR</name>
<proteinExistence type="predicted"/>
<protein>
    <submittedName>
        <fullName evidence="3">Uncharacterized protein</fullName>
    </submittedName>
</protein>
<keyword evidence="2" id="KW-1133">Transmembrane helix</keyword>
<evidence type="ECO:0000256" key="2">
    <source>
        <dbReference type="SAM" id="Phobius"/>
    </source>
</evidence>
<dbReference type="AlphaFoldDB" id="A0AAD7K4M5"/>
<keyword evidence="2" id="KW-0472">Membrane</keyword>
<evidence type="ECO:0000256" key="1">
    <source>
        <dbReference type="SAM" id="MobiDB-lite"/>
    </source>
</evidence>
<feature type="region of interest" description="Disordered" evidence="1">
    <location>
        <begin position="1"/>
        <end position="30"/>
    </location>
</feature>
<accession>A0AAD7K4M5</accession>
<evidence type="ECO:0000313" key="4">
    <source>
        <dbReference type="Proteomes" id="UP001215598"/>
    </source>
</evidence>
<keyword evidence="4" id="KW-1185">Reference proteome</keyword>
<reference evidence="3" key="1">
    <citation type="submission" date="2023-03" db="EMBL/GenBank/DDBJ databases">
        <title>Massive genome expansion in bonnet fungi (Mycena s.s.) driven by repeated elements and novel gene families across ecological guilds.</title>
        <authorList>
            <consortium name="Lawrence Berkeley National Laboratory"/>
            <person name="Harder C.B."/>
            <person name="Miyauchi S."/>
            <person name="Viragh M."/>
            <person name="Kuo A."/>
            <person name="Thoen E."/>
            <person name="Andreopoulos B."/>
            <person name="Lu D."/>
            <person name="Skrede I."/>
            <person name="Drula E."/>
            <person name="Henrissat B."/>
            <person name="Morin E."/>
            <person name="Kohler A."/>
            <person name="Barry K."/>
            <person name="LaButti K."/>
            <person name="Morin E."/>
            <person name="Salamov A."/>
            <person name="Lipzen A."/>
            <person name="Mereny Z."/>
            <person name="Hegedus B."/>
            <person name="Baldrian P."/>
            <person name="Stursova M."/>
            <person name="Weitz H."/>
            <person name="Taylor A."/>
            <person name="Grigoriev I.V."/>
            <person name="Nagy L.G."/>
            <person name="Martin F."/>
            <person name="Kauserud H."/>
        </authorList>
    </citation>
    <scope>NUCLEOTIDE SEQUENCE</scope>
    <source>
        <strain evidence="3">CBHHK182m</strain>
    </source>
</reference>
<comment type="caution">
    <text evidence="3">The sequence shown here is derived from an EMBL/GenBank/DDBJ whole genome shotgun (WGS) entry which is preliminary data.</text>
</comment>
<feature type="compositionally biased region" description="Polar residues" evidence="1">
    <location>
        <begin position="1"/>
        <end position="11"/>
    </location>
</feature>
<dbReference type="EMBL" id="JARKIB010000007">
    <property type="protein sequence ID" value="KAJ7778083.1"/>
    <property type="molecule type" value="Genomic_DNA"/>
</dbReference>
<evidence type="ECO:0000313" key="3">
    <source>
        <dbReference type="EMBL" id="KAJ7778083.1"/>
    </source>
</evidence>
<gene>
    <name evidence="3" type="ORF">B0H16DRAFT_1502159</name>
</gene>
<organism evidence="3 4">
    <name type="scientific">Mycena metata</name>
    <dbReference type="NCBI Taxonomy" id="1033252"/>
    <lineage>
        <taxon>Eukaryota</taxon>
        <taxon>Fungi</taxon>
        <taxon>Dikarya</taxon>
        <taxon>Basidiomycota</taxon>
        <taxon>Agaricomycotina</taxon>
        <taxon>Agaricomycetes</taxon>
        <taxon>Agaricomycetidae</taxon>
        <taxon>Agaricales</taxon>
        <taxon>Marasmiineae</taxon>
        <taxon>Mycenaceae</taxon>
        <taxon>Mycena</taxon>
    </lineage>
</organism>
<feature type="transmembrane region" description="Helical" evidence="2">
    <location>
        <begin position="159"/>
        <end position="181"/>
    </location>
</feature>
<keyword evidence="2" id="KW-0812">Transmembrane</keyword>
<sequence length="184" mass="19856">MMSILRPTTSRGLPETKSGHPAESPGDQLPQHVEDVRHNFKGTVEAIAVVTTLFAGIQAQLLSGTPSEPSPTASQAVIRALQLVSYGGLAVNVGAALSAMLFLDIVGEAPERFRRWSKNPPSSPSRSAPRRTASELADDKFLAGLELLIVYGSPRSIQFAWYHCVASTLFGTLSILIQIFFWHG</sequence>